<comment type="caution">
    <text evidence="1">The sequence shown here is derived from an EMBL/GenBank/DDBJ whole genome shotgun (WGS) entry which is preliminary data.</text>
</comment>
<accession>A0A8T0GTZ9</accession>
<name>A0A8T0GTZ9_CERPU</name>
<dbReference type="EMBL" id="CM026430">
    <property type="protein sequence ID" value="KAG0561634.1"/>
    <property type="molecule type" value="Genomic_DNA"/>
</dbReference>
<reference evidence="1" key="1">
    <citation type="submission" date="2020-06" db="EMBL/GenBank/DDBJ databases">
        <title>WGS assembly of Ceratodon purpureus strain R40.</title>
        <authorList>
            <person name="Carey S.B."/>
            <person name="Jenkins J."/>
            <person name="Shu S."/>
            <person name="Lovell J.T."/>
            <person name="Sreedasyam A."/>
            <person name="Maumus F."/>
            <person name="Tiley G.P."/>
            <person name="Fernandez-Pozo N."/>
            <person name="Barry K."/>
            <person name="Chen C."/>
            <person name="Wang M."/>
            <person name="Lipzen A."/>
            <person name="Daum C."/>
            <person name="Saski C.A."/>
            <person name="Payton A.C."/>
            <person name="Mcbreen J.C."/>
            <person name="Conrad R.E."/>
            <person name="Kollar L.M."/>
            <person name="Olsson S."/>
            <person name="Huttunen S."/>
            <person name="Landis J.B."/>
            <person name="Wickett N.J."/>
            <person name="Johnson M.G."/>
            <person name="Rensing S.A."/>
            <person name="Grimwood J."/>
            <person name="Schmutz J."/>
            <person name="Mcdaniel S.F."/>
        </authorList>
    </citation>
    <scope>NUCLEOTIDE SEQUENCE</scope>
    <source>
        <strain evidence="1">R40</strain>
    </source>
</reference>
<proteinExistence type="predicted"/>
<keyword evidence="2" id="KW-1185">Reference proteome</keyword>
<evidence type="ECO:0000313" key="2">
    <source>
        <dbReference type="Proteomes" id="UP000822688"/>
    </source>
</evidence>
<protein>
    <submittedName>
        <fullName evidence="1">Uncharacterized protein</fullName>
    </submittedName>
</protein>
<organism evidence="1 2">
    <name type="scientific">Ceratodon purpureus</name>
    <name type="common">Fire moss</name>
    <name type="synonym">Dicranum purpureum</name>
    <dbReference type="NCBI Taxonomy" id="3225"/>
    <lineage>
        <taxon>Eukaryota</taxon>
        <taxon>Viridiplantae</taxon>
        <taxon>Streptophyta</taxon>
        <taxon>Embryophyta</taxon>
        <taxon>Bryophyta</taxon>
        <taxon>Bryophytina</taxon>
        <taxon>Bryopsida</taxon>
        <taxon>Dicranidae</taxon>
        <taxon>Pseudoditrichales</taxon>
        <taxon>Ditrichaceae</taxon>
        <taxon>Ceratodon</taxon>
    </lineage>
</organism>
<sequence length="99" mass="10934">MIPIPYVDILSNNFLIYQPVFGVRLAFVSEVLVELCRHGCPPLMVLKLLNNKGTGTTAACNPEIGTPVADMKAFVNNLYICLQSLSNPGRRLQSTERNL</sequence>
<evidence type="ECO:0000313" key="1">
    <source>
        <dbReference type="EMBL" id="KAG0561634.1"/>
    </source>
</evidence>
<dbReference type="AlphaFoldDB" id="A0A8T0GTZ9"/>
<dbReference type="Proteomes" id="UP000822688">
    <property type="component" value="Chromosome 9"/>
</dbReference>
<gene>
    <name evidence="1" type="ORF">KC19_9G080100</name>
</gene>